<protein>
    <submittedName>
        <fullName evidence="2">Uncharacterized protein</fullName>
    </submittedName>
</protein>
<dbReference type="VEuPathDB" id="FungiDB:PV08_05326"/>
<dbReference type="HOGENOM" id="CLU_1372044_0_0_1"/>
<dbReference type="Proteomes" id="UP000053328">
    <property type="component" value="Unassembled WGS sequence"/>
</dbReference>
<dbReference type="RefSeq" id="XP_016235497.1">
    <property type="nucleotide sequence ID" value="XM_016379670.1"/>
</dbReference>
<organism evidence="2 3">
    <name type="scientific">Exophiala spinifera</name>
    <dbReference type="NCBI Taxonomy" id="91928"/>
    <lineage>
        <taxon>Eukaryota</taxon>
        <taxon>Fungi</taxon>
        <taxon>Dikarya</taxon>
        <taxon>Ascomycota</taxon>
        <taxon>Pezizomycotina</taxon>
        <taxon>Eurotiomycetes</taxon>
        <taxon>Chaetothyriomycetidae</taxon>
        <taxon>Chaetothyriales</taxon>
        <taxon>Herpotrichiellaceae</taxon>
        <taxon>Exophiala</taxon>
    </lineage>
</organism>
<evidence type="ECO:0000256" key="1">
    <source>
        <dbReference type="SAM" id="Coils"/>
    </source>
</evidence>
<proteinExistence type="predicted"/>
<keyword evidence="1" id="KW-0175">Coiled coil</keyword>
<dbReference type="AlphaFoldDB" id="A0A0D1YJX1"/>
<name>A0A0D1YJX1_9EURO</name>
<dbReference type="OrthoDB" id="4143537at2759"/>
<gene>
    <name evidence="2" type="ORF">PV08_05326</name>
</gene>
<evidence type="ECO:0000313" key="2">
    <source>
        <dbReference type="EMBL" id="KIW15281.1"/>
    </source>
</evidence>
<dbReference type="GeneID" id="27332409"/>
<evidence type="ECO:0000313" key="3">
    <source>
        <dbReference type="Proteomes" id="UP000053328"/>
    </source>
</evidence>
<sequence>MASDSNCLWIIAAPESNFNEIATVNVCSHEVPIPAYWRIVQLYTDGKTEDEIVQEVIQYTGIETLRVVAEVVSSILDNQRRILSTTTAQPSRFSLAVRKPKNVSAYRAARIEARQDLRAAEARLHAAKSHEKHLLTDAMILSRAKEQLDREDVDLCTRQRRLSAVEERMKHVLEEHKDVEAEIEYAKRLTIIHRASLA</sequence>
<accession>A0A0D1YJX1</accession>
<dbReference type="EMBL" id="KN847495">
    <property type="protein sequence ID" value="KIW15281.1"/>
    <property type="molecule type" value="Genomic_DNA"/>
</dbReference>
<feature type="coiled-coil region" evidence="1">
    <location>
        <begin position="103"/>
        <end position="130"/>
    </location>
</feature>
<reference evidence="2 3" key="1">
    <citation type="submission" date="2015-01" db="EMBL/GenBank/DDBJ databases">
        <title>The Genome Sequence of Exophiala spinifera CBS89968.</title>
        <authorList>
            <consortium name="The Broad Institute Genomics Platform"/>
            <person name="Cuomo C."/>
            <person name="de Hoog S."/>
            <person name="Gorbushina A."/>
            <person name="Stielow B."/>
            <person name="Teixiera M."/>
            <person name="Abouelleil A."/>
            <person name="Chapman S.B."/>
            <person name="Priest M."/>
            <person name="Young S.K."/>
            <person name="Wortman J."/>
            <person name="Nusbaum C."/>
            <person name="Birren B."/>
        </authorList>
    </citation>
    <scope>NUCLEOTIDE SEQUENCE [LARGE SCALE GENOMIC DNA]</scope>
    <source>
        <strain evidence="2 3">CBS 89968</strain>
    </source>
</reference>
<keyword evidence="3" id="KW-1185">Reference proteome</keyword>